<evidence type="ECO:0000256" key="2">
    <source>
        <dbReference type="SAM" id="Phobius"/>
    </source>
</evidence>
<reference evidence="4 5" key="1">
    <citation type="submission" date="2019-07" db="EMBL/GenBank/DDBJ databases">
        <title>Serratia strains were isolated from fresh produce.</title>
        <authorList>
            <person name="Cho G.-S."/>
            <person name="Stein M."/>
            <person name="Lee W."/>
            <person name="Suh S.H."/>
            <person name="Franz C.M.A.P."/>
        </authorList>
    </citation>
    <scope>NUCLEOTIDE SEQUENCE [LARGE SCALE GENOMIC DNA]</scope>
    <source>
        <strain evidence="4 5">S16</strain>
    </source>
</reference>
<gene>
    <name evidence="4" type="ORF">FOT62_21395</name>
</gene>
<organism evidence="4 5">
    <name type="scientific">Serratia marcescens</name>
    <dbReference type="NCBI Taxonomy" id="615"/>
    <lineage>
        <taxon>Bacteria</taxon>
        <taxon>Pseudomonadati</taxon>
        <taxon>Pseudomonadota</taxon>
        <taxon>Gammaproteobacteria</taxon>
        <taxon>Enterobacterales</taxon>
        <taxon>Yersiniaceae</taxon>
        <taxon>Serratia</taxon>
    </lineage>
</organism>
<feature type="transmembrane region" description="Helical" evidence="2">
    <location>
        <begin position="12"/>
        <end position="31"/>
    </location>
</feature>
<dbReference type="Proteomes" id="UP000321126">
    <property type="component" value="Unassembled WGS sequence"/>
</dbReference>
<keyword evidence="2" id="KW-1133">Transmembrane helix</keyword>
<sequence length="191" mass="19098">MPAPSVNRGAITLIEAGVYFILAILVIAVAFTQGGSLFNRNDATTEYTNAGEILSSARSMLKTNGIYNFSSAANMTGALIEFGGAPGGMTIVGTKASGTATLANLWGGAVTVQPVATAGGQKSSFSLTYNAVPQEACITLATKLSGNANVVATKVNGTTTNGVVDTSAVGTQCTADKGSAGTNVLTFTSAT</sequence>
<proteinExistence type="predicted"/>
<evidence type="ECO:0000313" key="5">
    <source>
        <dbReference type="Proteomes" id="UP000321126"/>
    </source>
</evidence>
<dbReference type="GO" id="GO:0016020">
    <property type="term" value="C:membrane"/>
    <property type="evidence" value="ECO:0007669"/>
    <property type="project" value="UniProtKB-SubCell"/>
</dbReference>
<dbReference type="InterPro" id="IPR045584">
    <property type="entry name" value="Pilin-like"/>
</dbReference>
<evidence type="ECO:0000259" key="3">
    <source>
        <dbReference type="Pfam" id="PF08805"/>
    </source>
</evidence>
<dbReference type="EMBL" id="VOUQ01000015">
    <property type="protein sequence ID" value="TXE28363.1"/>
    <property type="molecule type" value="Genomic_DNA"/>
</dbReference>
<accession>A0A5C7BVQ4</accession>
<keyword evidence="2" id="KW-0812">Transmembrane</keyword>
<dbReference type="Pfam" id="PF08805">
    <property type="entry name" value="PilS"/>
    <property type="match status" value="1"/>
</dbReference>
<comment type="subcellular location">
    <subcellularLocation>
        <location evidence="1">Membrane</location>
    </subcellularLocation>
</comment>
<dbReference type="Gene3D" id="3.30.1690.10">
    <property type="entry name" value="TcpA-like pilin"/>
    <property type="match status" value="1"/>
</dbReference>
<evidence type="ECO:0000256" key="1">
    <source>
        <dbReference type="ARBA" id="ARBA00004370"/>
    </source>
</evidence>
<protein>
    <submittedName>
        <fullName evidence="4">Prepilin</fullName>
    </submittedName>
</protein>
<dbReference type="AlphaFoldDB" id="A0A5C7BVQ4"/>
<evidence type="ECO:0000313" key="4">
    <source>
        <dbReference type="EMBL" id="TXE28363.1"/>
    </source>
</evidence>
<dbReference type="InterPro" id="IPR014911">
    <property type="entry name" value="PilS_N"/>
</dbReference>
<name>A0A5C7BVQ4_SERMA</name>
<feature type="domain" description="Type 4 secretion system PilS N-terminal" evidence="3">
    <location>
        <begin position="41"/>
        <end position="189"/>
    </location>
</feature>
<dbReference type="SUPFAM" id="SSF54523">
    <property type="entry name" value="Pili subunits"/>
    <property type="match status" value="1"/>
</dbReference>
<comment type="caution">
    <text evidence="4">The sequence shown here is derived from an EMBL/GenBank/DDBJ whole genome shotgun (WGS) entry which is preliminary data.</text>
</comment>
<keyword evidence="2" id="KW-0472">Membrane</keyword>